<dbReference type="Proteomes" id="UP000478636">
    <property type="component" value="Unassembled WGS sequence"/>
</dbReference>
<evidence type="ECO:0000313" key="2">
    <source>
        <dbReference type="EMBL" id="MWN21541.1"/>
    </source>
</evidence>
<evidence type="ECO:0000256" key="1">
    <source>
        <dbReference type="ARBA" id="ARBA00005721"/>
    </source>
</evidence>
<comment type="similarity">
    <text evidence="1">Belongs to the asp23 family.</text>
</comment>
<evidence type="ECO:0000313" key="3">
    <source>
        <dbReference type="Proteomes" id="UP000478636"/>
    </source>
</evidence>
<organism evidence="2 3">
    <name type="scientific">Leuconostoc lactis</name>
    <dbReference type="NCBI Taxonomy" id="1246"/>
    <lineage>
        <taxon>Bacteria</taxon>
        <taxon>Bacillati</taxon>
        <taxon>Bacillota</taxon>
        <taxon>Bacilli</taxon>
        <taxon>Lactobacillales</taxon>
        <taxon>Lactobacillaceae</taxon>
        <taxon>Leuconostoc</taxon>
    </lineage>
</organism>
<dbReference type="Pfam" id="PF03780">
    <property type="entry name" value="Asp23"/>
    <property type="match status" value="2"/>
</dbReference>
<dbReference type="EMBL" id="WSZI01000016">
    <property type="protein sequence ID" value="MWN21541.1"/>
    <property type="molecule type" value="Genomic_DNA"/>
</dbReference>
<protein>
    <submittedName>
        <fullName evidence="2">Asp23/Gls24 family envelope stress response protein</fullName>
    </submittedName>
</protein>
<dbReference type="PANTHER" id="PTHR34297">
    <property type="entry name" value="HYPOTHETICAL CYTOSOLIC PROTEIN-RELATED"/>
    <property type="match status" value="1"/>
</dbReference>
<sequence>MVRFGSNARGKGVELTQTDAGLMIDAYVFLQYGVAVPKVALDIQNAIQSQITSMTDLNVVQTNVHVSGMEDDIMAREIKRSKQATKNIILATQHTVAGTTQVTPEVIEVIAQIATQEVPGVYSMRGKLSDHFTNALTKVKQSSLILKTVHIRAVPNYKV</sequence>
<accession>A0A6L7AGR9</accession>
<comment type="caution">
    <text evidence="2">The sequence shown here is derived from an EMBL/GenBank/DDBJ whole genome shotgun (WGS) entry which is preliminary data.</text>
</comment>
<reference evidence="2 3" key="1">
    <citation type="submission" date="2019-12" db="EMBL/GenBank/DDBJ databases">
        <title>Complete genome sequence of Leuconostoc lactis strain AVN1 provides insights into metabolic potential.</title>
        <authorList>
            <person name="Besrour N."/>
            <person name="Najjari A."/>
            <person name="Fhoula I."/>
            <person name="Jaballah S."/>
            <person name="Klibi N."/>
            <person name="Ouzari H.I."/>
        </authorList>
    </citation>
    <scope>NUCLEOTIDE SEQUENCE [LARGE SCALE GENOMIC DNA]</scope>
    <source>
        <strain evidence="2 3">AVN1</strain>
    </source>
</reference>
<dbReference type="AlphaFoldDB" id="A0A6L7AGR9"/>
<proteinExistence type="inferred from homology"/>
<name>A0A6L7AGR9_LEULA</name>
<dbReference type="PANTHER" id="PTHR34297:SF1">
    <property type="entry name" value="ASP23_GLS24 FAMILY ENVELOPE STRESS RESPONSE PROTEIN"/>
    <property type="match status" value="1"/>
</dbReference>
<gene>
    <name evidence="2" type="ORF">GQS40_09850</name>
</gene>
<dbReference type="InterPro" id="IPR005531">
    <property type="entry name" value="Asp23"/>
</dbReference>